<dbReference type="AlphaFoldDB" id="A0A344PJG9"/>
<name>A0A344PJG9_9RHOB</name>
<accession>A0A344PJG9</accession>
<dbReference type="KEGG" id="pars:DRW48_07335"/>
<protein>
    <submittedName>
        <fullName evidence="2">DUF1127 domain-containing protein</fullName>
    </submittedName>
</protein>
<evidence type="ECO:0000313" key="2">
    <source>
        <dbReference type="EMBL" id="AXC49524.1"/>
    </source>
</evidence>
<dbReference type="RefSeq" id="WP_114075839.1">
    <property type="nucleotide sequence ID" value="NZ_CP030918.1"/>
</dbReference>
<keyword evidence="3" id="KW-1185">Reference proteome</keyword>
<dbReference type="InterPro" id="IPR009506">
    <property type="entry name" value="YjiS-like"/>
</dbReference>
<sequence length="75" mass="8175">MSAFDQNIAHTAQHGVASRVSVMLENLRVARARRSIYRQTVRELGALSDRDLADLGLSRGSIRQVARDAADGLAL</sequence>
<reference evidence="3" key="1">
    <citation type="submission" date="2018-07" db="EMBL/GenBank/DDBJ databases">
        <title>Genome sequencing of Paracoccus sp. SC2-6.</title>
        <authorList>
            <person name="Heo J."/>
            <person name="Kim S.-J."/>
            <person name="Kwon S.-W."/>
        </authorList>
    </citation>
    <scope>NUCLEOTIDE SEQUENCE [LARGE SCALE GENOMIC DNA]</scope>
    <source>
        <strain evidence="3">SC2-6</strain>
    </source>
</reference>
<organism evidence="2 3">
    <name type="scientific">Paracoccus suum</name>
    <dbReference type="NCBI Taxonomy" id="2259340"/>
    <lineage>
        <taxon>Bacteria</taxon>
        <taxon>Pseudomonadati</taxon>
        <taxon>Pseudomonadota</taxon>
        <taxon>Alphaproteobacteria</taxon>
        <taxon>Rhodobacterales</taxon>
        <taxon>Paracoccaceae</taxon>
        <taxon>Paracoccus</taxon>
    </lineage>
</organism>
<proteinExistence type="predicted"/>
<dbReference type="Pfam" id="PF06568">
    <property type="entry name" value="YjiS-like"/>
    <property type="match status" value="1"/>
</dbReference>
<evidence type="ECO:0000313" key="3">
    <source>
        <dbReference type="Proteomes" id="UP000252023"/>
    </source>
</evidence>
<evidence type="ECO:0000259" key="1">
    <source>
        <dbReference type="Pfam" id="PF06568"/>
    </source>
</evidence>
<dbReference type="OrthoDB" id="8244198at2"/>
<dbReference type="Proteomes" id="UP000252023">
    <property type="component" value="Chromosome"/>
</dbReference>
<dbReference type="EMBL" id="CP030918">
    <property type="protein sequence ID" value="AXC49524.1"/>
    <property type="molecule type" value="Genomic_DNA"/>
</dbReference>
<gene>
    <name evidence="2" type="ORF">DRW48_07335</name>
</gene>
<feature type="domain" description="YjiS-like" evidence="1">
    <location>
        <begin position="30"/>
        <end position="62"/>
    </location>
</feature>